<comment type="caution">
    <text evidence="10">The sequence shown here is derived from an EMBL/GenBank/DDBJ whole genome shotgun (WGS) entry which is preliminary data.</text>
</comment>
<evidence type="ECO:0000256" key="2">
    <source>
        <dbReference type="ARBA" id="ARBA00007783"/>
    </source>
</evidence>
<keyword evidence="6 8" id="KW-1133">Transmembrane helix</keyword>
<dbReference type="GO" id="GO:0005886">
    <property type="term" value="C:plasma membrane"/>
    <property type="evidence" value="ECO:0007669"/>
    <property type="project" value="UniProtKB-SubCell"/>
</dbReference>
<feature type="transmembrane region" description="Helical" evidence="8">
    <location>
        <begin position="233"/>
        <end position="257"/>
    </location>
</feature>
<organism evidence="10 11">
    <name type="scientific">Steroidobacter agaridevorans</name>
    <dbReference type="NCBI Taxonomy" id="2695856"/>
    <lineage>
        <taxon>Bacteria</taxon>
        <taxon>Pseudomonadati</taxon>
        <taxon>Pseudomonadota</taxon>
        <taxon>Gammaproteobacteria</taxon>
        <taxon>Steroidobacterales</taxon>
        <taxon>Steroidobacteraceae</taxon>
        <taxon>Steroidobacter</taxon>
    </lineage>
</organism>
<feature type="transmembrane region" description="Helical" evidence="8">
    <location>
        <begin position="184"/>
        <end position="207"/>
    </location>
</feature>
<comment type="similarity">
    <text evidence="2">Belongs to the ABC-2 integral membrane protein family.</text>
</comment>
<feature type="transmembrane region" description="Helical" evidence="8">
    <location>
        <begin position="32"/>
        <end position="50"/>
    </location>
</feature>
<dbReference type="Pfam" id="PF12698">
    <property type="entry name" value="ABC2_membrane_3"/>
    <property type="match status" value="1"/>
</dbReference>
<dbReference type="GO" id="GO:0140359">
    <property type="term" value="F:ABC-type transporter activity"/>
    <property type="evidence" value="ECO:0007669"/>
    <property type="project" value="InterPro"/>
</dbReference>
<keyword evidence="4" id="KW-1003">Cell membrane</keyword>
<feature type="domain" description="ABC transmembrane type-2" evidence="9">
    <location>
        <begin position="136"/>
        <end position="377"/>
    </location>
</feature>
<gene>
    <name evidence="10" type="ORF">GCM10011487_49620</name>
</gene>
<dbReference type="Gene3D" id="3.40.1710.10">
    <property type="entry name" value="abc type-2 transporter like domain"/>
    <property type="match status" value="1"/>
</dbReference>
<dbReference type="EMBL" id="BLJN01000005">
    <property type="protein sequence ID" value="GFE82962.1"/>
    <property type="molecule type" value="Genomic_DNA"/>
</dbReference>
<proteinExistence type="inferred from homology"/>
<feature type="transmembrane region" description="Helical" evidence="8">
    <location>
        <begin position="292"/>
        <end position="314"/>
    </location>
</feature>
<dbReference type="InterPro" id="IPR047817">
    <property type="entry name" value="ABC2_TM_bact-type"/>
</dbReference>
<evidence type="ECO:0000256" key="3">
    <source>
        <dbReference type="ARBA" id="ARBA00022448"/>
    </source>
</evidence>
<evidence type="ECO:0000313" key="11">
    <source>
        <dbReference type="Proteomes" id="UP000445000"/>
    </source>
</evidence>
<evidence type="ECO:0000256" key="1">
    <source>
        <dbReference type="ARBA" id="ARBA00004651"/>
    </source>
</evidence>
<keyword evidence="5 8" id="KW-0812">Transmembrane</keyword>
<dbReference type="PANTHER" id="PTHR30294:SF29">
    <property type="entry name" value="MULTIDRUG ABC TRANSPORTER PERMEASE YBHS-RELATED"/>
    <property type="match status" value="1"/>
</dbReference>
<dbReference type="InterPro" id="IPR013525">
    <property type="entry name" value="ABC2_TM"/>
</dbReference>
<dbReference type="PANTHER" id="PTHR30294">
    <property type="entry name" value="MEMBRANE COMPONENT OF ABC TRANSPORTER YHHJ-RELATED"/>
    <property type="match status" value="1"/>
</dbReference>
<dbReference type="AlphaFoldDB" id="A0A829YJD8"/>
<accession>A0A829YJD8</accession>
<dbReference type="Proteomes" id="UP000445000">
    <property type="component" value="Unassembled WGS sequence"/>
</dbReference>
<dbReference type="PROSITE" id="PS51012">
    <property type="entry name" value="ABC_TM2"/>
    <property type="match status" value="1"/>
</dbReference>
<feature type="transmembrane region" description="Helical" evidence="8">
    <location>
        <begin position="263"/>
        <end position="285"/>
    </location>
</feature>
<sequence length="379" mass="41432">MSDVHTSRLSWRRLRALTLKETRQLLRDKSNLMVGLFLPFVLILVFGYGLSFDIKNAPVAIVSQDTSPTAQDVVAGFYLSPYFTVTRLHSMEEAQRLMRAGEVEAIVYLQSDFSRRLAASDATIQVLVNGVDANRARVLEGFAQGAIAQWSNKRAVSGASIAPAPAVRLETRLWFNEANTSTHFLVPGLIVLIMTLNGALLTSLVMAREWERGTLESLFVTPINTGELIASKLIPYFGVGLAGLTMCLLAGKFMFFVPIRGSLLLIVLISMLYLLVSLSLGLLISAATKNQFLASQIALITSFLPALMLSGFIFDLRSVPAIVRAISTVLPPTYYVEALQTLFLAGNVPGLLIKDTAVLLTAAVVLFVLIRINTRKQLV</sequence>
<feature type="transmembrane region" description="Helical" evidence="8">
    <location>
        <begin position="351"/>
        <end position="370"/>
    </location>
</feature>
<evidence type="ECO:0000256" key="7">
    <source>
        <dbReference type="ARBA" id="ARBA00023136"/>
    </source>
</evidence>
<evidence type="ECO:0000256" key="4">
    <source>
        <dbReference type="ARBA" id="ARBA00022475"/>
    </source>
</evidence>
<name>A0A829YJD8_9GAMM</name>
<dbReference type="InterPro" id="IPR051449">
    <property type="entry name" value="ABC-2_transporter_component"/>
</dbReference>
<evidence type="ECO:0000313" key="10">
    <source>
        <dbReference type="EMBL" id="GFE82962.1"/>
    </source>
</evidence>
<dbReference type="RefSeq" id="WP_161814590.1">
    <property type="nucleotide sequence ID" value="NZ_BLJN01000005.1"/>
</dbReference>
<keyword evidence="11" id="KW-1185">Reference proteome</keyword>
<evidence type="ECO:0000259" key="9">
    <source>
        <dbReference type="PROSITE" id="PS51012"/>
    </source>
</evidence>
<evidence type="ECO:0000256" key="8">
    <source>
        <dbReference type="SAM" id="Phobius"/>
    </source>
</evidence>
<evidence type="ECO:0000256" key="6">
    <source>
        <dbReference type="ARBA" id="ARBA00022989"/>
    </source>
</evidence>
<keyword evidence="3" id="KW-0813">Transport</keyword>
<protein>
    <submittedName>
        <fullName evidence="10">Membrane protein</fullName>
    </submittedName>
</protein>
<reference evidence="11" key="1">
    <citation type="submission" date="2020-01" db="EMBL/GenBank/DDBJ databases">
        <title>'Steroidobacter agaridevorans' sp. nov., agar-degrading bacteria isolated from rhizosphere soils.</title>
        <authorList>
            <person name="Ikenaga M."/>
            <person name="Kataoka M."/>
            <person name="Murouchi A."/>
            <person name="Katsuragi S."/>
            <person name="Sakai M."/>
        </authorList>
    </citation>
    <scope>NUCLEOTIDE SEQUENCE [LARGE SCALE GENOMIC DNA]</scope>
    <source>
        <strain evidence="11">YU21-B</strain>
    </source>
</reference>
<keyword evidence="7 8" id="KW-0472">Membrane</keyword>
<comment type="subcellular location">
    <subcellularLocation>
        <location evidence="1">Cell membrane</location>
        <topology evidence="1">Multi-pass membrane protein</topology>
    </subcellularLocation>
</comment>
<evidence type="ECO:0000256" key="5">
    <source>
        <dbReference type="ARBA" id="ARBA00022692"/>
    </source>
</evidence>